<dbReference type="RefSeq" id="WP_150075128.1">
    <property type="nucleotide sequence ID" value="NZ_VWOX01000002.1"/>
</dbReference>
<dbReference type="EMBL" id="VWOX01000002">
    <property type="protein sequence ID" value="KAA5546121.1"/>
    <property type="molecule type" value="Genomic_DNA"/>
</dbReference>
<comment type="function">
    <text evidence="6">Catalyzes the reduction of dTDP-6-deoxy-L-lyxo-4-hexulose to yield dTDP-L-rhamnose.</text>
</comment>
<comment type="similarity">
    <text evidence="2 6">Belongs to the dTDP-4-dehydrorhamnose reductase family.</text>
</comment>
<evidence type="ECO:0000256" key="2">
    <source>
        <dbReference type="ARBA" id="ARBA00010944"/>
    </source>
</evidence>
<dbReference type="GO" id="GO:0048269">
    <property type="term" value="C:methionine adenosyltransferase complex"/>
    <property type="evidence" value="ECO:0007669"/>
    <property type="project" value="TreeGrafter"/>
</dbReference>
<comment type="caution">
    <text evidence="8">The sequence shown here is derived from an EMBL/GenBank/DDBJ whole genome shotgun (WGS) entry which is preliminary data.</text>
</comment>
<gene>
    <name evidence="8" type="ORF">FYK55_04285</name>
</gene>
<name>A0A5M6DEY4_9BACT</name>
<comment type="pathway">
    <text evidence="1 6">Carbohydrate biosynthesis; dTDP-L-rhamnose biosynthesis.</text>
</comment>
<dbReference type="InterPro" id="IPR005913">
    <property type="entry name" value="dTDP_dehydrorham_reduct"/>
</dbReference>
<keyword evidence="6" id="KW-0560">Oxidoreductase</keyword>
<comment type="catalytic activity">
    <reaction evidence="5">
        <text>dTDP-beta-L-rhamnose + NADP(+) = dTDP-4-dehydro-beta-L-rhamnose + NADPH + H(+)</text>
        <dbReference type="Rhea" id="RHEA:21796"/>
        <dbReference type="ChEBI" id="CHEBI:15378"/>
        <dbReference type="ChEBI" id="CHEBI:57510"/>
        <dbReference type="ChEBI" id="CHEBI:57783"/>
        <dbReference type="ChEBI" id="CHEBI:58349"/>
        <dbReference type="ChEBI" id="CHEBI:62830"/>
        <dbReference type="EC" id="1.1.1.133"/>
    </reaction>
</comment>
<dbReference type="EC" id="1.1.1.133" evidence="3 6"/>
<dbReference type="Pfam" id="PF04321">
    <property type="entry name" value="RmlD_sub_bind"/>
    <property type="match status" value="1"/>
</dbReference>
<dbReference type="InterPro" id="IPR036291">
    <property type="entry name" value="NAD(P)-bd_dom_sf"/>
</dbReference>
<organism evidence="8 9">
    <name type="scientific">Roseiconus nitratireducens</name>
    <dbReference type="NCBI Taxonomy" id="2605748"/>
    <lineage>
        <taxon>Bacteria</taxon>
        <taxon>Pseudomonadati</taxon>
        <taxon>Planctomycetota</taxon>
        <taxon>Planctomycetia</taxon>
        <taxon>Pirellulales</taxon>
        <taxon>Pirellulaceae</taxon>
        <taxon>Roseiconus</taxon>
    </lineage>
</organism>
<dbReference type="GO" id="GO:0008831">
    <property type="term" value="F:dTDP-4-dehydrorhamnose reductase activity"/>
    <property type="evidence" value="ECO:0007669"/>
    <property type="project" value="UniProtKB-EC"/>
</dbReference>
<reference evidence="8 9" key="1">
    <citation type="submission" date="2019-08" db="EMBL/GenBank/DDBJ databases">
        <authorList>
            <person name="Dhanesh K."/>
            <person name="Kumar G."/>
            <person name="Sasikala C."/>
            <person name="Venkata Ramana C."/>
        </authorList>
    </citation>
    <scope>NUCLEOTIDE SEQUENCE [LARGE SCALE GENOMIC DNA]</scope>
    <source>
        <strain evidence="8 9">JC645</strain>
    </source>
</reference>
<dbReference type="Gene3D" id="3.40.50.720">
    <property type="entry name" value="NAD(P)-binding Rossmann-like Domain"/>
    <property type="match status" value="1"/>
</dbReference>
<protein>
    <recommendedName>
        <fullName evidence="4 6">dTDP-4-dehydrorhamnose reductase</fullName>
        <ecNumber evidence="3 6">1.1.1.133</ecNumber>
    </recommendedName>
</protein>
<proteinExistence type="inferred from homology"/>
<evidence type="ECO:0000256" key="6">
    <source>
        <dbReference type="RuleBase" id="RU364082"/>
    </source>
</evidence>
<evidence type="ECO:0000313" key="8">
    <source>
        <dbReference type="EMBL" id="KAA5546121.1"/>
    </source>
</evidence>
<dbReference type="InterPro" id="IPR029903">
    <property type="entry name" value="RmlD-like-bd"/>
</dbReference>
<keyword evidence="9" id="KW-1185">Reference proteome</keyword>
<dbReference type="SUPFAM" id="SSF51735">
    <property type="entry name" value="NAD(P)-binding Rossmann-fold domains"/>
    <property type="match status" value="1"/>
</dbReference>
<evidence type="ECO:0000256" key="5">
    <source>
        <dbReference type="ARBA" id="ARBA00048200"/>
    </source>
</evidence>
<dbReference type="PANTHER" id="PTHR10491">
    <property type="entry name" value="DTDP-4-DEHYDRORHAMNOSE REDUCTASE"/>
    <property type="match status" value="1"/>
</dbReference>
<dbReference type="PANTHER" id="PTHR10491:SF4">
    <property type="entry name" value="METHIONINE ADENOSYLTRANSFERASE 2 SUBUNIT BETA"/>
    <property type="match status" value="1"/>
</dbReference>
<keyword evidence="6" id="KW-0521">NADP</keyword>
<accession>A0A5M6DEY4</accession>
<dbReference type="GO" id="GO:0048270">
    <property type="term" value="F:methionine adenosyltransferase regulator activity"/>
    <property type="evidence" value="ECO:0007669"/>
    <property type="project" value="TreeGrafter"/>
</dbReference>
<dbReference type="GO" id="GO:0006556">
    <property type="term" value="P:S-adenosylmethionine biosynthetic process"/>
    <property type="evidence" value="ECO:0007669"/>
    <property type="project" value="TreeGrafter"/>
</dbReference>
<dbReference type="Proteomes" id="UP000324479">
    <property type="component" value="Unassembled WGS sequence"/>
</dbReference>
<evidence type="ECO:0000313" key="9">
    <source>
        <dbReference type="Proteomes" id="UP000324479"/>
    </source>
</evidence>
<evidence type="ECO:0000256" key="1">
    <source>
        <dbReference type="ARBA" id="ARBA00004781"/>
    </source>
</evidence>
<evidence type="ECO:0000256" key="4">
    <source>
        <dbReference type="ARBA" id="ARBA00017099"/>
    </source>
</evidence>
<dbReference type="AlphaFoldDB" id="A0A5M6DEY4"/>
<evidence type="ECO:0000259" key="7">
    <source>
        <dbReference type="Pfam" id="PF04321"/>
    </source>
</evidence>
<sequence>MIILLGASGFIGQAIADALRDADLEFAPLGRRDVDHGDVDALANAIAAHDATFLINSAGYTGKPNVDACEIHKTECLDGNATLPGRIRMACQRAGIAFGHVSSGCIYAGSRPDGSGFTELDPPNFCFRTDNCSFYSGCKALGEELLADCDSCYIWRLRIPFNEVDSTRNYLSKVMRYERLLDATNSLSHLGEFASACVQSWQRRIPFGTYNVVNTGSITTRRVTELIQENLPGERRFDFFDNEAEFMRLAAATPRSNCVLDNTKIRQTGIELSTVEEALIDSLQQWRSPVAS</sequence>
<feature type="domain" description="RmlD-like substrate binding" evidence="7">
    <location>
        <begin position="2"/>
        <end position="285"/>
    </location>
</feature>
<evidence type="ECO:0000256" key="3">
    <source>
        <dbReference type="ARBA" id="ARBA00012929"/>
    </source>
</evidence>